<feature type="transmembrane region" description="Helical" evidence="1">
    <location>
        <begin position="37"/>
        <end position="60"/>
    </location>
</feature>
<evidence type="ECO:0000313" key="2">
    <source>
        <dbReference type="EMBL" id="MFD2557204.1"/>
    </source>
</evidence>
<protein>
    <submittedName>
        <fullName evidence="2">Uncharacterized protein</fullName>
    </submittedName>
</protein>
<gene>
    <name evidence="2" type="ORF">ACFSQW_22625</name>
</gene>
<reference evidence="3" key="1">
    <citation type="journal article" date="2019" name="Int. J. Syst. Evol. Microbiol.">
        <title>The Global Catalogue of Microorganisms (GCM) 10K type strain sequencing project: providing services to taxonomists for standard genome sequencing and annotation.</title>
        <authorList>
            <consortium name="The Broad Institute Genomics Platform"/>
            <consortium name="The Broad Institute Genome Sequencing Center for Infectious Disease"/>
            <person name="Wu L."/>
            <person name="Ma J."/>
        </authorList>
    </citation>
    <scope>NUCLEOTIDE SEQUENCE [LARGE SCALE GENOMIC DNA]</scope>
    <source>
        <strain evidence="3">KCTC 52298</strain>
    </source>
</reference>
<evidence type="ECO:0000256" key="1">
    <source>
        <dbReference type="SAM" id="Phobius"/>
    </source>
</evidence>
<name>A0ABW5L7R8_9SPHI</name>
<keyword evidence="1" id="KW-0472">Membrane</keyword>
<dbReference type="RefSeq" id="WP_210354419.1">
    <property type="nucleotide sequence ID" value="NZ_JAEQMU010000002.1"/>
</dbReference>
<sequence length="233" mass="27108">MRAFIILPLAVFSIIGFVLLFFAITQGWEVGVAGWITISLFAFFPLLILYGILFGFSVSARQQTRIEERRNKLSADRDGLRIDMPLFDKSCFISWESVEAIIYYNYIVSSDFTTIHRGFRFYLNSSPIYTKYDRQWWLNRLFSKDPVGNCIDVSDETKGYQEIPDMITKYLGVEVTVDCFTDSRKGKLISSETKQHKDKVTTVERWKPDNGDRESIVYSRSSQSMEEIKRVFV</sequence>
<keyword evidence="1" id="KW-0812">Transmembrane</keyword>
<organism evidence="2 3">
    <name type="scientific">Sphingobacterium tabacisoli</name>
    <dbReference type="NCBI Taxonomy" id="2044855"/>
    <lineage>
        <taxon>Bacteria</taxon>
        <taxon>Pseudomonadati</taxon>
        <taxon>Bacteroidota</taxon>
        <taxon>Sphingobacteriia</taxon>
        <taxon>Sphingobacteriales</taxon>
        <taxon>Sphingobacteriaceae</taxon>
        <taxon>Sphingobacterium</taxon>
    </lineage>
</organism>
<comment type="caution">
    <text evidence="2">The sequence shown here is derived from an EMBL/GenBank/DDBJ whole genome shotgun (WGS) entry which is preliminary data.</text>
</comment>
<evidence type="ECO:0000313" key="3">
    <source>
        <dbReference type="Proteomes" id="UP001597440"/>
    </source>
</evidence>
<keyword evidence="1" id="KW-1133">Transmembrane helix</keyword>
<keyword evidence="3" id="KW-1185">Reference proteome</keyword>
<proteinExistence type="predicted"/>
<accession>A0ABW5L7R8</accession>
<dbReference type="EMBL" id="JBHULD010000025">
    <property type="protein sequence ID" value="MFD2557204.1"/>
    <property type="molecule type" value="Genomic_DNA"/>
</dbReference>
<dbReference type="Proteomes" id="UP001597440">
    <property type="component" value="Unassembled WGS sequence"/>
</dbReference>